<evidence type="ECO:0000313" key="8">
    <source>
        <dbReference type="Proteomes" id="UP000187406"/>
    </source>
</evidence>
<dbReference type="InterPro" id="IPR017423">
    <property type="entry name" value="TRM6"/>
</dbReference>
<comment type="subcellular location">
    <subcellularLocation>
        <location evidence="1">Nucleus</location>
    </subcellularLocation>
</comment>
<evidence type="ECO:0000313" key="7">
    <source>
        <dbReference type="EMBL" id="GAV63602.1"/>
    </source>
</evidence>
<protein>
    <recommendedName>
        <fullName evidence="3">tRNA (adenine(58)-N(1))-methyltransferase non-catalytic subunit TRM6</fullName>
    </recommendedName>
    <alternativeName>
        <fullName evidence="6">tRNA(m1A58)-methyltransferase subunit TRM6</fullName>
    </alternativeName>
</protein>
<evidence type="ECO:0000256" key="1">
    <source>
        <dbReference type="ARBA" id="ARBA00004123"/>
    </source>
</evidence>
<proteinExistence type="inferred from homology"/>
<evidence type="ECO:0000256" key="5">
    <source>
        <dbReference type="ARBA" id="ARBA00023242"/>
    </source>
</evidence>
<keyword evidence="4" id="KW-0819">tRNA processing</keyword>
<dbReference type="GO" id="GO:0030488">
    <property type="term" value="P:tRNA methylation"/>
    <property type="evidence" value="ECO:0007669"/>
    <property type="project" value="InterPro"/>
</dbReference>
<evidence type="ECO:0000256" key="4">
    <source>
        <dbReference type="ARBA" id="ARBA00022694"/>
    </source>
</evidence>
<comment type="caution">
    <text evidence="7">The sequence shown here is derived from an EMBL/GenBank/DDBJ whole genome shotgun (WGS) entry which is preliminary data.</text>
</comment>
<feature type="non-terminal residue" evidence="7">
    <location>
        <position position="142"/>
    </location>
</feature>
<evidence type="ECO:0000256" key="6">
    <source>
        <dbReference type="ARBA" id="ARBA00032319"/>
    </source>
</evidence>
<dbReference type="AlphaFoldDB" id="A0A1Q3B728"/>
<dbReference type="PANTHER" id="PTHR12945:SF0">
    <property type="entry name" value="TRNA (ADENINE(58)-N(1))-METHYLTRANSFERASE NON-CATALYTIC SUBUNIT TRM6"/>
    <property type="match status" value="1"/>
</dbReference>
<keyword evidence="5" id="KW-0539">Nucleus</keyword>
<sequence>TLKITNENCSLQPLVNCPFGYLFQVENRKEGPYLSRFIPSTKDNDDGENRHCQIRDETKDNRAIIDNNNPQSLSGEDIDAMRRQGATADEMVEIATFKKITSFSQEKYRLRKQKKYAPRILLGRPTFFSICEAYFKKFPTII</sequence>
<gene>
    <name evidence="7" type="ORF">CFOL_v3_07120</name>
</gene>
<dbReference type="EMBL" id="BDDD01000312">
    <property type="protein sequence ID" value="GAV63602.1"/>
    <property type="molecule type" value="Genomic_DNA"/>
</dbReference>
<organism evidence="7 8">
    <name type="scientific">Cephalotus follicularis</name>
    <name type="common">Albany pitcher plant</name>
    <dbReference type="NCBI Taxonomy" id="3775"/>
    <lineage>
        <taxon>Eukaryota</taxon>
        <taxon>Viridiplantae</taxon>
        <taxon>Streptophyta</taxon>
        <taxon>Embryophyta</taxon>
        <taxon>Tracheophyta</taxon>
        <taxon>Spermatophyta</taxon>
        <taxon>Magnoliopsida</taxon>
        <taxon>eudicotyledons</taxon>
        <taxon>Gunneridae</taxon>
        <taxon>Pentapetalae</taxon>
        <taxon>rosids</taxon>
        <taxon>fabids</taxon>
        <taxon>Oxalidales</taxon>
        <taxon>Cephalotaceae</taxon>
        <taxon>Cephalotus</taxon>
    </lineage>
</organism>
<feature type="non-terminal residue" evidence="7">
    <location>
        <position position="1"/>
    </location>
</feature>
<comment type="similarity">
    <text evidence="2">Belongs to the TRM6/GCD10 family.</text>
</comment>
<accession>A0A1Q3B728</accession>
<keyword evidence="8" id="KW-1185">Reference proteome</keyword>
<dbReference type="OrthoDB" id="10254665at2759"/>
<dbReference type="Pfam" id="PF04189">
    <property type="entry name" value="Gcd10p"/>
    <property type="match status" value="1"/>
</dbReference>
<dbReference type="Proteomes" id="UP000187406">
    <property type="component" value="Unassembled WGS sequence"/>
</dbReference>
<evidence type="ECO:0000256" key="2">
    <source>
        <dbReference type="ARBA" id="ARBA00008320"/>
    </source>
</evidence>
<dbReference type="InParanoid" id="A0A1Q3B728"/>
<name>A0A1Q3B728_CEPFO</name>
<evidence type="ECO:0000256" key="3">
    <source>
        <dbReference type="ARBA" id="ARBA00021704"/>
    </source>
</evidence>
<dbReference type="GO" id="GO:0031515">
    <property type="term" value="C:tRNA (m1A) methyltransferase complex"/>
    <property type="evidence" value="ECO:0007669"/>
    <property type="project" value="InterPro"/>
</dbReference>
<reference evidence="8" key="1">
    <citation type="submission" date="2016-04" db="EMBL/GenBank/DDBJ databases">
        <title>Cephalotus genome sequencing.</title>
        <authorList>
            <person name="Fukushima K."/>
            <person name="Hasebe M."/>
            <person name="Fang X."/>
        </authorList>
    </citation>
    <scope>NUCLEOTIDE SEQUENCE [LARGE SCALE GENOMIC DNA]</scope>
    <source>
        <strain evidence="8">cv. St1</strain>
    </source>
</reference>
<dbReference type="STRING" id="3775.A0A1Q3B728"/>
<dbReference type="GO" id="GO:0005634">
    <property type="term" value="C:nucleus"/>
    <property type="evidence" value="ECO:0007669"/>
    <property type="project" value="UniProtKB-SubCell"/>
</dbReference>
<dbReference type="PANTHER" id="PTHR12945">
    <property type="entry name" value="TRANSLATION INITIATION FACTOR EIF3-RELATED"/>
    <property type="match status" value="1"/>
</dbReference>